<feature type="transmembrane region" description="Helical" evidence="9">
    <location>
        <begin position="151"/>
        <end position="171"/>
    </location>
</feature>
<dbReference type="OrthoDB" id="43815at2157"/>
<dbReference type="GO" id="GO:0005886">
    <property type="term" value="C:plasma membrane"/>
    <property type="evidence" value="ECO:0007669"/>
    <property type="project" value="UniProtKB-SubCell"/>
</dbReference>
<evidence type="ECO:0000256" key="8">
    <source>
        <dbReference type="ARBA" id="ARBA00037998"/>
    </source>
</evidence>
<gene>
    <name evidence="10" type="ORF">SAMN05192554_1195</name>
</gene>
<reference evidence="10 11" key="1">
    <citation type="submission" date="2016-10" db="EMBL/GenBank/DDBJ databases">
        <authorList>
            <person name="de Groot N.N."/>
        </authorList>
    </citation>
    <scope>NUCLEOTIDE SEQUENCE [LARGE SCALE GENOMIC DNA]</scope>
    <source>
        <strain evidence="11">EB21,IBRC-M 10013,KCTC 4048</strain>
    </source>
</reference>
<keyword evidence="6 9" id="KW-1133">Transmembrane helix</keyword>
<dbReference type="PANTHER" id="PTHR11795">
    <property type="entry name" value="BRANCHED-CHAIN AMINO ACID TRANSPORT SYSTEM PERMEASE PROTEIN LIVH"/>
    <property type="match status" value="1"/>
</dbReference>
<feature type="transmembrane region" description="Helical" evidence="9">
    <location>
        <begin position="200"/>
        <end position="221"/>
    </location>
</feature>
<comment type="subcellular location">
    <subcellularLocation>
        <location evidence="1">Cell membrane</location>
        <topology evidence="1">Multi-pass membrane protein</topology>
    </subcellularLocation>
</comment>
<dbReference type="GO" id="GO:0022857">
    <property type="term" value="F:transmembrane transporter activity"/>
    <property type="evidence" value="ECO:0007669"/>
    <property type="project" value="InterPro"/>
</dbReference>
<evidence type="ECO:0000313" key="10">
    <source>
        <dbReference type="EMBL" id="SDN18014.1"/>
    </source>
</evidence>
<accession>A0A1G9Z9I1</accession>
<evidence type="ECO:0000256" key="2">
    <source>
        <dbReference type="ARBA" id="ARBA00022448"/>
    </source>
</evidence>
<evidence type="ECO:0000313" key="11">
    <source>
        <dbReference type="Proteomes" id="UP000199370"/>
    </source>
</evidence>
<evidence type="ECO:0000256" key="3">
    <source>
        <dbReference type="ARBA" id="ARBA00022475"/>
    </source>
</evidence>
<evidence type="ECO:0000256" key="5">
    <source>
        <dbReference type="ARBA" id="ARBA00022970"/>
    </source>
</evidence>
<keyword evidence="11" id="KW-1185">Reference proteome</keyword>
<dbReference type="CDD" id="cd06582">
    <property type="entry name" value="TM_PBP1_LivH_like"/>
    <property type="match status" value="1"/>
</dbReference>
<dbReference type="STRING" id="996166.SAMN05192554_1195"/>
<evidence type="ECO:0000256" key="9">
    <source>
        <dbReference type="SAM" id="Phobius"/>
    </source>
</evidence>
<feature type="transmembrane region" description="Helical" evidence="9">
    <location>
        <begin position="48"/>
        <end position="65"/>
    </location>
</feature>
<keyword evidence="3" id="KW-1003">Cell membrane</keyword>
<dbReference type="EMBL" id="FNIA01000019">
    <property type="protein sequence ID" value="SDN18014.1"/>
    <property type="molecule type" value="Genomic_DNA"/>
</dbReference>
<evidence type="ECO:0000256" key="7">
    <source>
        <dbReference type="ARBA" id="ARBA00023136"/>
    </source>
</evidence>
<sequence>MTPLSVGLGDLATTFVNGVSYGMILVLVALGLSLVFGLMGVLNFAHGALFMLGGYIGLAVMKLTGGGMTGFALALVVAPLAVAAIGAGLERTVYKPLYETEPIYQLLLTFGLAVVIEEAVKYIWGAAPPGVPPRPAVFDGAVVFMGISLPYYRVFTILLGVAVVAGTALFLSRTRFGLIVRAGVYNTDRTATLGLNVERAFTAVFGLGAFIAALGGVVYIYRAIEPSVGASIILPAFIVVIVGGLGSFWGSVIAGLLIGVIWQFAAVYAPVPAGTVIFLVMIAVLLLRPQGLLGEAEVEV</sequence>
<keyword evidence="5" id="KW-0029">Amino-acid transport</keyword>
<name>A0A1G9Z9I1_9EURY</name>
<evidence type="ECO:0000256" key="1">
    <source>
        <dbReference type="ARBA" id="ARBA00004651"/>
    </source>
</evidence>
<keyword evidence="7 9" id="KW-0472">Membrane</keyword>
<organism evidence="10 11">
    <name type="scientific">Haloarchaeobius iranensis</name>
    <dbReference type="NCBI Taxonomy" id="996166"/>
    <lineage>
        <taxon>Archaea</taxon>
        <taxon>Methanobacteriati</taxon>
        <taxon>Methanobacteriota</taxon>
        <taxon>Stenosarchaea group</taxon>
        <taxon>Halobacteria</taxon>
        <taxon>Halobacteriales</taxon>
        <taxon>Halorubellaceae</taxon>
        <taxon>Haloarchaeobius</taxon>
    </lineage>
</organism>
<evidence type="ECO:0000256" key="4">
    <source>
        <dbReference type="ARBA" id="ARBA00022692"/>
    </source>
</evidence>
<dbReference type="PANTHER" id="PTHR11795:SF442">
    <property type="entry name" value="ABC TRANSPORTER ATP-BINDING PROTEIN"/>
    <property type="match status" value="1"/>
</dbReference>
<evidence type="ECO:0000256" key="6">
    <source>
        <dbReference type="ARBA" id="ARBA00022989"/>
    </source>
</evidence>
<dbReference type="RefSeq" id="WP_089735138.1">
    <property type="nucleotide sequence ID" value="NZ_FNIA01000019.1"/>
</dbReference>
<proteinExistence type="inferred from homology"/>
<feature type="transmembrane region" description="Helical" evidence="9">
    <location>
        <begin position="267"/>
        <end position="287"/>
    </location>
</feature>
<feature type="transmembrane region" description="Helical" evidence="9">
    <location>
        <begin position="71"/>
        <end position="89"/>
    </location>
</feature>
<keyword evidence="4 9" id="KW-0812">Transmembrane</keyword>
<protein>
    <submittedName>
        <fullName evidence="10">Amino acid/amide ABC transporter membrane protein 1, HAAT family</fullName>
    </submittedName>
</protein>
<dbReference type="InterPro" id="IPR052157">
    <property type="entry name" value="BCAA_transport_permease"/>
</dbReference>
<dbReference type="GO" id="GO:0006865">
    <property type="term" value="P:amino acid transport"/>
    <property type="evidence" value="ECO:0007669"/>
    <property type="project" value="UniProtKB-KW"/>
</dbReference>
<feature type="transmembrane region" description="Helical" evidence="9">
    <location>
        <begin position="233"/>
        <end position="261"/>
    </location>
</feature>
<dbReference type="Pfam" id="PF02653">
    <property type="entry name" value="BPD_transp_2"/>
    <property type="match status" value="1"/>
</dbReference>
<keyword evidence="2" id="KW-0813">Transport</keyword>
<dbReference type="AlphaFoldDB" id="A0A1G9Z9I1"/>
<dbReference type="Proteomes" id="UP000199370">
    <property type="component" value="Unassembled WGS sequence"/>
</dbReference>
<feature type="transmembrane region" description="Helical" evidence="9">
    <location>
        <begin position="20"/>
        <end position="41"/>
    </location>
</feature>
<comment type="similarity">
    <text evidence="8">Belongs to the binding-protein-dependent transport system permease family. LivHM subfamily.</text>
</comment>
<dbReference type="InterPro" id="IPR001851">
    <property type="entry name" value="ABC_transp_permease"/>
</dbReference>